<name>A0ABP4X032_9ACTN</name>
<comment type="caution">
    <text evidence="4">The sequence shown here is derived from an EMBL/GenBank/DDBJ whole genome shotgun (WGS) entry which is preliminary data.</text>
</comment>
<keyword evidence="1 4" id="KW-0808">Transferase</keyword>
<keyword evidence="5" id="KW-1185">Reference proteome</keyword>
<protein>
    <submittedName>
        <fullName evidence="4">4'-phosphopantetheinyl transferase superfamily protein</fullName>
    </submittedName>
</protein>
<dbReference type="RefSeq" id="WP_344084875.1">
    <property type="nucleotide sequence ID" value="NZ_BAAALS010000023.1"/>
</dbReference>
<accession>A0ABP4X032</accession>
<dbReference type="InterPro" id="IPR008278">
    <property type="entry name" value="4-PPantetheinyl_Trfase_dom"/>
</dbReference>
<dbReference type="PANTHER" id="PTHR38096:SF1">
    <property type="entry name" value="ENTEROBACTIN SYNTHASE COMPONENT D"/>
    <property type="match status" value="1"/>
</dbReference>
<evidence type="ECO:0000259" key="3">
    <source>
        <dbReference type="Pfam" id="PF17837"/>
    </source>
</evidence>
<evidence type="ECO:0000313" key="5">
    <source>
        <dbReference type="Proteomes" id="UP001500655"/>
    </source>
</evidence>
<dbReference type="PRINTS" id="PR01399">
    <property type="entry name" value="ENTSNTHTASED"/>
</dbReference>
<dbReference type="InterPro" id="IPR003542">
    <property type="entry name" value="Enbac_synth_compD-like"/>
</dbReference>
<proteinExistence type="predicted"/>
<feature type="domain" description="4'-phosphopantetheinyl transferase" evidence="2">
    <location>
        <begin position="100"/>
        <end position="185"/>
    </location>
</feature>
<dbReference type="InterPro" id="IPR037143">
    <property type="entry name" value="4-PPantetheinyl_Trfase_dom_sf"/>
</dbReference>
<evidence type="ECO:0000256" key="1">
    <source>
        <dbReference type="ARBA" id="ARBA00022679"/>
    </source>
</evidence>
<organism evidence="4 5">
    <name type="scientific">Luedemannella helvata</name>
    <dbReference type="NCBI Taxonomy" id="349315"/>
    <lineage>
        <taxon>Bacteria</taxon>
        <taxon>Bacillati</taxon>
        <taxon>Actinomycetota</taxon>
        <taxon>Actinomycetes</taxon>
        <taxon>Micromonosporales</taxon>
        <taxon>Micromonosporaceae</taxon>
        <taxon>Luedemannella</taxon>
    </lineage>
</organism>
<evidence type="ECO:0000313" key="4">
    <source>
        <dbReference type="EMBL" id="GAA1767153.1"/>
    </source>
</evidence>
<dbReference type="InterPro" id="IPR041354">
    <property type="entry name" value="4PPT_N"/>
</dbReference>
<dbReference type="SUPFAM" id="SSF56214">
    <property type="entry name" value="4'-phosphopantetheinyl transferase"/>
    <property type="match status" value="1"/>
</dbReference>
<reference evidence="5" key="1">
    <citation type="journal article" date="2019" name="Int. J. Syst. Evol. Microbiol.">
        <title>The Global Catalogue of Microorganisms (GCM) 10K type strain sequencing project: providing services to taxonomists for standard genome sequencing and annotation.</title>
        <authorList>
            <consortium name="The Broad Institute Genomics Platform"/>
            <consortium name="The Broad Institute Genome Sequencing Center for Infectious Disease"/>
            <person name="Wu L."/>
            <person name="Ma J."/>
        </authorList>
    </citation>
    <scope>NUCLEOTIDE SEQUENCE [LARGE SCALE GENOMIC DNA]</scope>
    <source>
        <strain evidence="5">JCM 13249</strain>
    </source>
</reference>
<evidence type="ECO:0000259" key="2">
    <source>
        <dbReference type="Pfam" id="PF01648"/>
    </source>
</evidence>
<dbReference type="Proteomes" id="UP001500655">
    <property type="component" value="Unassembled WGS sequence"/>
</dbReference>
<dbReference type="Pfam" id="PF01648">
    <property type="entry name" value="ACPS"/>
    <property type="match status" value="1"/>
</dbReference>
<dbReference type="GO" id="GO:0016740">
    <property type="term" value="F:transferase activity"/>
    <property type="evidence" value="ECO:0007669"/>
    <property type="project" value="UniProtKB-KW"/>
</dbReference>
<sequence>MSSLLPAPVTVVECFDDSIPAPLFPAEEQRVAGAVAKRRQEYATARRCARAALAAYGFPSGPLLAGERGQPLWPAGMVGSITHCPGYRAAAVGRATEVAGIGIDAEPHLPLRDGVLRLVALAPETARLTALAHDHPSVCWDRVLFSAKESIYKAWYPLTRRWLGCHDADVVFAPATGTFSATIRADAPAGLTTFTGRFATSDTLVVTAATVPSRR</sequence>
<dbReference type="Pfam" id="PF17837">
    <property type="entry name" value="4PPT_N"/>
    <property type="match status" value="1"/>
</dbReference>
<feature type="domain" description="4'-phosphopantetheinyl transferase N-terminal" evidence="3">
    <location>
        <begin position="27"/>
        <end position="92"/>
    </location>
</feature>
<dbReference type="PANTHER" id="PTHR38096">
    <property type="entry name" value="ENTEROBACTIN SYNTHASE COMPONENT D"/>
    <property type="match status" value="1"/>
</dbReference>
<dbReference type="EMBL" id="BAAALS010000023">
    <property type="protein sequence ID" value="GAA1767153.1"/>
    <property type="molecule type" value="Genomic_DNA"/>
</dbReference>
<gene>
    <name evidence="4" type="ORF">GCM10009681_42800</name>
</gene>